<feature type="domain" description="DUF306" evidence="3">
    <location>
        <begin position="51"/>
        <end position="163"/>
    </location>
</feature>
<dbReference type="EMBL" id="CP060731">
    <property type="protein sequence ID" value="QNN78598.1"/>
    <property type="molecule type" value="Genomic_DNA"/>
</dbReference>
<sequence length="274" mass="29295">MKRLLLLALPLALAGCPKPAEQAAAPAAPASAPAPETPAPSSVDAPALLPQYHWRLSDANDAQGKRIDALFARADQPVQLDFRDGRLGVSNTCNRMGGSYTLSDTSLTIGRLASTLMACTDSALMALDQEVGKRLEGTLKLAATQNDAARLTLTTANGDTLVFTGDPTAETRYGGPGERVFLEVAAETKPCSHPLIPDKQCLQVREIQYDDKGLKVGTPGAFQHFYDSIEGYTHEPGIRNVLRVDRYTVKNPPADASSSAYVLDMVVESANEKK</sequence>
<feature type="compositionally biased region" description="Low complexity" evidence="1">
    <location>
        <begin position="25"/>
        <end position="34"/>
    </location>
</feature>
<organism evidence="5 6">
    <name type="scientific">Pseudoxanthomonas mexicana</name>
    <dbReference type="NCBI Taxonomy" id="128785"/>
    <lineage>
        <taxon>Bacteria</taxon>
        <taxon>Pseudomonadati</taxon>
        <taxon>Pseudomonadota</taxon>
        <taxon>Gammaproteobacteria</taxon>
        <taxon>Lysobacterales</taxon>
        <taxon>Lysobacteraceae</taxon>
        <taxon>Pseudoxanthomonas</taxon>
    </lineage>
</organism>
<dbReference type="InterPro" id="IPR038670">
    <property type="entry name" value="HslJ-like_sf"/>
</dbReference>
<evidence type="ECO:0000313" key="6">
    <source>
        <dbReference type="Proteomes" id="UP000515838"/>
    </source>
</evidence>
<dbReference type="PANTHER" id="PTHR35535">
    <property type="entry name" value="HEAT SHOCK PROTEIN HSLJ"/>
    <property type="match status" value="1"/>
</dbReference>
<evidence type="ECO:0000313" key="5">
    <source>
        <dbReference type="EMBL" id="QNN78598.1"/>
    </source>
</evidence>
<dbReference type="InterPro" id="IPR005184">
    <property type="entry name" value="DUF306_Meta_HslJ"/>
</dbReference>
<dbReference type="InterPro" id="IPR025485">
    <property type="entry name" value="DUF4377"/>
</dbReference>
<dbReference type="Pfam" id="PF03724">
    <property type="entry name" value="META"/>
    <property type="match status" value="1"/>
</dbReference>
<evidence type="ECO:0000256" key="1">
    <source>
        <dbReference type="SAM" id="MobiDB-lite"/>
    </source>
</evidence>
<feature type="signal peptide" evidence="2">
    <location>
        <begin position="1"/>
        <end position="22"/>
    </location>
</feature>
<evidence type="ECO:0000256" key="2">
    <source>
        <dbReference type="SAM" id="SignalP"/>
    </source>
</evidence>
<evidence type="ECO:0000259" key="4">
    <source>
        <dbReference type="Pfam" id="PF14302"/>
    </source>
</evidence>
<dbReference type="PANTHER" id="PTHR35535:SF1">
    <property type="entry name" value="HEAT SHOCK PROTEIN HSLJ"/>
    <property type="match status" value="1"/>
</dbReference>
<dbReference type="GeneID" id="81470102"/>
<dbReference type="AlphaFoldDB" id="A0A7G9TES3"/>
<gene>
    <name evidence="5" type="ORF">IAE60_03935</name>
</gene>
<dbReference type="Proteomes" id="UP000515838">
    <property type="component" value="Chromosome"/>
</dbReference>
<feature type="chain" id="PRO_5028933489" evidence="2">
    <location>
        <begin position="23"/>
        <end position="274"/>
    </location>
</feature>
<dbReference type="PROSITE" id="PS51257">
    <property type="entry name" value="PROKAR_LIPOPROTEIN"/>
    <property type="match status" value="1"/>
</dbReference>
<dbReference type="Pfam" id="PF14302">
    <property type="entry name" value="DUF4377"/>
    <property type="match status" value="1"/>
</dbReference>
<proteinExistence type="predicted"/>
<dbReference type="InterPro" id="IPR053147">
    <property type="entry name" value="Hsp_HslJ-like"/>
</dbReference>
<name>A0A7G9TES3_PSEMX</name>
<feature type="region of interest" description="Disordered" evidence="1">
    <location>
        <begin position="25"/>
        <end position="45"/>
    </location>
</feature>
<feature type="domain" description="DUF4377" evidence="4">
    <location>
        <begin position="183"/>
        <end position="268"/>
    </location>
</feature>
<reference evidence="5 6" key="1">
    <citation type="submission" date="2020-08" db="EMBL/GenBank/DDBJ databases">
        <title>Streptomycin Non-resistant strain, P. mexicana.</title>
        <authorList>
            <person name="Ganesh-Kumar S."/>
            <person name="Zhe T."/>
            <person name="Yu Z."/>
            <person name="Min Y."/>
        </authorList>
    </citation>
    <scope>NUCLEOTIDE SEQUENCE [LARGE SCALE GENOMIC DNA]</scope>
    <source>
        <strain evidence="5 6">GTZY2</strain>
    </source>
</reference>
<dbReference type="RefSeq" id="WP_187573957.1">
    <property type="nucleotide sequence ID" value="NZ_CP060731.1"/>
</dbReference>
<dbReference type="Gene3D" id="2.40.128.270">
    <property type="match status" value="1"/>
</dbReference>
<evidence type="ECO:0000259" key="3">
    <source>
        <dbReference type="Pfam" id="PF03724"/>
    </source>
</evidence>
<protein>
    <submittedName>
        <fullName evidence="5">META and DUF4377 domain-containing protein</fullName>
    </submittedName>
</protein>
<keyword evidence="2" id="KW-0732">Signal</keyword>
<accession>A0A7G9TES3</accession>